<dbReference type="Pfam" id="PF23562">
    <property type="entry name" value="AMP-binding_C_3"/>
    <property type="match status" value="1"/>
</dbReference>
<keyword evidence="2" id="KW-0597">Phosphoprotein</keyword>
<protein>
    <submittedName>
        <fullName evidence="5">Non-canonical non-ribosomal peptide synthetase FUB8</fullName>
    </submittedName>
</protein>
<reference evidence="5 6" key="1">
    <citation type="submission" date="2018-12" db="EMBL/GenBank/DDBJ databases">
        <title>Genome sequence and assembly of Colletotrichum trifolii.</title>
        <authorList>
            <person name="Gan P."/>
            <person name="Shirasu K."/>
        </authorList>
    </citation>
    <scope>NUCLEOTIDE SEQUENCE [LARGE SCALE GENOMIC DNA]</scope>
    <source>
        <strain evidence="5 6">543-2</strain>
    </source>
</reference>
<keyword evidence="6" id="KW-1185">Reference proteome</keyword>
<name>A0A4R8R9T4_COLTR</name>
<dbReference type="InterPro" id="IPR000873">
    <property type="entry name" value="AMP-dep_synth/lig_dom"/>
</dbReference>
<keyword evidence="1" id="KW-0596">Phosphopantetheine</keyword>
<gene>
    <name evidence="5" type="primary">FUB8-4</name>
    <name evidence="5" type="ORF">CTRI78_v007227</name>
</gene>
<dbReference type="STRING" id="5466.A0A4R8R9T4"/>
<dbReference type="PROSITE" id="PS00455">
    <property type="entry name" value="AMP_BINDING"/>
    <property type="match status" value="1"/>
</dbReference>
<sequence length="544" mass="60734">MPRETATSLIPHAFAAITKQNPDRIWISSAVSKNIAQDGFRDITLRQAQQAIDRIAWHIEESLGKSSNFETVAYIGLPDARYPMICLAGIKTGHKILVLSHFNSVTFNKHLCESTNCRRVLHTEGVERLLKPLLEALPMKAVQAPSLDTLLDDSIPAKPYPYTKSFEDGYDDPVVVGHTSGTTGLPKPVTWTQKSYAFVETHLHVPDLDGRPAYAKLLTSSKRCYQSMPIYHPFGLVMAITEPLYYGKTIILGPIEQGPISPGVLEQMFEHVEFDSFSGVPIYLEMMAKSPKILDLVSRKLKYILYAGGALSKPTGETLSGRTKLHNLYGSTEAGVAFGHVVDREDWEWLCLNEAFSGIEWQPCEVNGVDGVYEMTFVRTPETETRQHVFWHTDCGEVFKANDLFIKHPTKAHHWKFYSRKDDMIVTKFGWNVNPVLLERAIAQHPAVKHVVVGGSGKKNVCAVIQLVDDEAALPEDPLESIWPAIEKGNVVNDAAGQLAKERIIFATEGKPFPLAGKGNVQRVAVLKMYEDELESLYTRFGDE</sequence>
<dbReference type="AlphaFoldDB" id="A0A4R8R9T4"/>
<evidence type="ECO:0000256" key="1">
    <source>
        <dbReference type="ARBA" id="ARBA00022450"/>
    </source>
</evidence>
<accession>A0A4R8R9T4</accession>
<dbReference type="EMBL" id="RYZW01000075">
    <property type="protein sequence ID" value="TDZ53026.1"/>
    <property type="molecule type" value="Genomic_DNA"/>
</dbReference>
<organism evidence="5 6">
    <name type="scientific">Colletotrichum trifolii</name>
    <dbReference type="NCBI Taxonomy" id="5466"/>
    <lineage>
        <taxon>Eukaryota</taxon>
        <taxon>Fungi</taxon>
        <taxon>Dikarya</taxon>
        <taxon>Ascomycota</taxon>
        <taxon>Pezizomycotina</taxon>
        <taxon>Sordariomycetes</taxon>
        <taxon>Hypocreomycetidae</taxon>
        <taxon>Glomerellales</taxon>
        <taxon>Glomerellaceae</taxon>
        <taxon>Colletotrichum</taxon>
        <taxon>Colletotrichum orbiculare species complex</taxon>
    </lineage>
</organism>
<dbReference type="Pfam" id="PF00501">
    <property type="entry name" value="AMP-binding"/>
    <property type="match status" value="1"/>
</dbReference>
<evidence type="ECO:0000313" key="5">
    <source>
        <dbReference type="EMBL" id="TDZ53026.1"/>
    </source>
</evidence>
<proteinExistence type="predicted"/>
<evidence type="ECO:0000313" key="6">
    <source>
        <dbReference type="Proteomes" id="UP000295703"/>
    </source>
</evidence>
<dbReference type="InterPro" id="IPR042099">
    <property type="entry name" value="ANL_N_sf"/>
</dbReference>
<evidence type="ECO:0000256" key="2">
    <source>
        <dbReference type="ARBA" id="ARBA00022553"/>
    </source>
</evidence>
<dbReference type="PANTHER" id="PTHR43439:SF2">
    <property type="entry name" value="ENZYME, PUTATIVE (JCVI)-RELATED"/>
    <property type="match status" value="1"/>
</dbReference>
<evidence type="ECO:0000259" key="4">
    <source>
        <dbReference type="Pfam" id="PF00501"/>
    </source>
</evidence>
<dbReference type="Proteomes" id="UP000295703">
    <property type="component" value="Unassembled WGS sequence"/>
</dbReference>
<dbReference type="InterPro" id="IPR051414">
    <property type="entry name" value="Adenylate-forming_Reductase"/>
</dbReference>
<comment type="caution">
    <text evidence="5">The sequence shown here is derived from an EMBL/GenBank/DDBJ whole genome shotgun (WGS) entry which is preliminary data.</text>
</comment>
<dbReference type="InterPro" id="IPR020845">
    <property type="entry name" value="AMP-binding_CS"/>
</dbReference>
<dbReference type="PANTHER" id="PTHR43439">
    <property type="entry name" value="PHENYLACETATE-COENZYME A LIGASE"/>
    <property type="match status" value="1"/>
</dbReference>
<dbReference type="SUPFAM" id="SSF56801">
    <property type="entry name" value="Acetyl-CoA synthetase-like"/>
    <property type="match status" value="1"/>
</dbReference>
<feature type="domain" description="AMP-dependent synthetase/ligase" evidence="4">
    <location>
        <begin position="19"/>
        <end position="347"/>
    </location>
</feature>
<evidence type="ECO:0000256" key="3">
    <source>
        <dbReference type="ARBA" id="ARBA00022857"/>
    </source>
</evidence>
<dbReference type="Gene3D" id="3.40.50.12780">
    <property type="entry name" value="N-terminal domain of ligase-like"/>
    <property type="match status" value="1"/>
</dbReference>
<keyword evidence="3" id="KW-0521">NADP</keyword>